<dbReference type="Pfam" id="PF02705">
    <property type="entry name" value="K_trans"/>
    <property type="match status" value="1"/>
</dbReference>
<feature type="transmembrane region" description="Helical" evidence="12">
    <location>
        <begin position="54"/>
        <end position="75"/>
    </location>
</feature>
<dbReference type="RefSeq" id="WP_053936808.1">
    <property type="nucleotide sequence ID" value="NZ_LAQT01000003.1"/>
</dbReference>
<dbReference type="AlphaFoldDB" id="A0A0N0XK30"/>
<name>A0A0N0XK30_9NEIS</name>
<dbReference type="PANTHER" id="PTHR30540:SF79">
    <property type="entry name" value="LOW AFFINITY POTASSIUM TRANSPORT SYSTEM PROTEIN KUP"/>
    <property type="match status" value="1"/>
</dbReference>
<feature type="transmembrane region" description="Helical" evidence="12">
    <location>
        <begin position="349"/>
        <end position="366"/>
    </location>
</feature>
<feature type="transmembrane region" description="Helical" evidence="12">
    <location>
        <begin position="216"/>
        <end position="240"/>
    </location>
</feature>
<dbReference type="PATRIC" id="fig|857265.3.peg.1148"/>
<dbReference type="GO" id="GO:0005886">
    <property type="term" value="C:plasma membrane"/>
    <property type="evidence" value="ECO:0007669"/>
    <property type="project" value="UniProtKB-SubCell"/>
</dbReference>
<evidence type="ECO:0000313" key="15">
    <source>
        <dbReference type="EMBL" id="KPC54101.1"/>
    </source>
</evidence>
<keyword evidence="10 12" id="KW-0406">Ion transport</keyword>
<dbReference type="PANTHER" id="PTHR30540">
    <property type="entry name" value="OSMOTIC STRESS POTASSIUM TRANSPORTER"/>
    <property type="match status" value="1"/>
</dbReference>
<keyword evidence="9 12" id="KW-1133">Transmembrane helix</keyword>
<dbReference type="Proteomes" id="UP000037939">
    <property type="component" value="Unassembled WGS sequence"/>
</dbReference>
<evidence type="ECO:0000256" key="9">
    <source>
        <dbReference type="ARBA" id="ARBA00022989"/>
    </source>
</evidence>
<sequence>MSAHSSHAPSGAKLARLTVGAIGVVYGDIGTSPLYTLKTCLTAHGNLPINAANILGILSLIFWAIMVVVSVKYVIVIMRADNRGEGGILALMALALRDIEPRSRKAYILMGLGIFGASLFYGDGIITPAISVLSAFEGISVISHTLDPYILPLTIAVIIGLFVIQSHGTASVGKLFGPIMVFWFFVLAVMGINSIIKAPEVLWAINPMHAIDFMVAYPWRGFVVMGAVVLSVTGGEALYADMGHFGMKSIRIAWFSLVLPSLALCYFGQGALLLHNPAAIKNPFFLLAPQWALAPLVVLAAAATVIASQAVISGAFSMTNQAIQLGYCPRMDIDHTSDQEIGQIYVPQINWFLLVAVIVLVLTFRTSDNLAAAYGLSVCGTMVMTTLLAFNVLARTASKQRRYLMRALLVVFLGVDLLFLSSNMLKLPDGGWFPLVIGMIAFTFMTTWKRGRVLLGERLREGELPLQGFVESLESSPPQRVEGTAIFMTTSMDSVPHALLHNLKHNKVLHESVVFLTIRTADIPFVARRERVVVRKLGESFYQVISTYGFKEEPSVPSILKQVEELQPALDFDPMQTSFFLSRETIVEGKYPAMTWWRRRLFSLMTRNATRATNYFRIPPNRVVEMGMQVEL</sequence>
<feature type="transmembrane region" description="Helical" evidence="12">
    <location>
        <begin position="372"/>
        <end position="394"/>
    </location>
</feature>
<evidence type="ECO:0000256" key="12">
    <source>
        <dbReference type="HAMAP-Rule" id="MF_01522"/>
    </source>
</evidence>
<keyword evidence="4 12" id="KW-1003">Cell membrane</keyword>
<feature type="transmembrane region" description="Helical" evidence="12">
    <location>
        <begin position="252"/>
        <end position="272"/>
    </location>
</feature>
<comment type="subcellular location">
    <subcellularLocation>
        <location evidence="12">Cell membrane</location>
        <topology evidence="12">Multi-pass membrane protein</topology>
    </subcellularLocation>
    <subcellularLocation>
        <location evidence="1">Membrane</location>
        <topology evidence="1">Multi-pass membrane protein</topology>
    </subcellularLocation>
</comment>
<gene>
    <name evidence="12" type="primary">kup</name>
    <name evidence="15" type="ORF">WG78_05610</name>
</gene>
<keyword evidence="6 12" id="KW-0812">Transmembrane</keyword>
<organism evidence="15 16">
    <name type="scientific">Amantichitinum ursilacus</name>
    <dbReference type="NCBI Taxonomy" id="857265"/>
    <lineage>
        <taxon>Bacteria</taxon>
        <taxon>Pseudomonadati</taxon>
        <taxon>Pseudomonadota</taxon>
        <taxon>Betaproteobacteria</taxon>
        <taxon>Neisseriales</taxon>
        <taxon>Chitinibacteraceae</taxon>
        <taxon>Amantichitinum</taxon>
    </lineage>
</organism>
<evidence type="ECO:0000256" key="8">
    <source>
        <dbReference type="ARBA" id="ARBA00022958"/>
    </source>
</evidence>
<evidence type="ECO:0000256" key="6">
    <source>
        <dbReference type="ARBA" id="ARBA00022692"/>
    </source>
</evidence>
<evidence type="ECO:0000313" key="16">
    <source>
        <dbReference type="Proteomes" id="UP000037939"/>
    </source>
</evidence>
<dbReference type="InterPro" id="IPR003855">
    <property type="entry name" value="K+_transporter"/>
</dbReference>
<evidence type="ECO:0000256" key="11">
    <source>
        <dbReference type="ARBA" id="ARBA00023136"/>
    </source>
</evidence>
<comment type="similarity">
    <text evidence="2 12">Belongs to the HAK/KUP transporter (TC 2.A.72) family.</text>
</comment>
<feature type="transmembrane region" description="Helical" evidence="12">
    <location>
        <begin position="431"/>
        <end position="448"/>
    </location>
</feature>
<dbReference type="GO" id="GO:0015079">
    <property type="term" value="F:potassium ion transmembrane transporter activity"/>
    <property type="evidence" value="ECO:0007669"/>
    <property type="project" value="UniProtKB-UniRule"/>
</dbReference>
<evidence type="ECO:0000256" key="10">
    <source>
        <dbReference type="ARBA" id="ARBA00023065"/>
    </source>
</evidence>
<dbReference type="InterPro" id="IPR053952">
    <property type="entry name" value="K_trans_C"/>
</dbReference>
<dbReference type="HAMAP" id="MF_01522">
    <property type="entry name" value="Kup"/>
    <property type="match status" value="1"/>
</dbReference>
<feature type="domain" description="K+ potassium transporter integral membrane" evidence="13">
    <location>
        <begin position="18"/>
        <end position="471"/>
    </location>
</feature>
<evidence type="ECO:0000259" key="13">
    <source>
        <dbReference type="Pfam" id="PF02705"/>
    </source>
</evidence>
<feature type="transmembrane region" description="Helical" evidence="12">
    <location>
        <begin position="406"/>
        <end position="425"/>
    </location>
</feature>
<evidence type="ECO:0000259" key="14">
    <source>
        <dbReference type="Pfam" id="PF22776"/>
    </source>
</evidence>
<dbReference type="InterPro" id="IPR023051">
    <property type="entry name" value="Kup"/>
</dbReference>
<evidence type="ECO:0000256" key="1">
    <source>
        <dbReference type="ARBA" id="ARBA00004141"/>
    </source>
</evidence>
<evidence type="ECO:0000256" key="5">
    <source>
        <dbReference type="ARBA" id="ARBA00022538"/>
    </source>
</evidence>
<dbReference type="OrthoDB" id="9805577at2"/>
<evidence type="ECO:0000256" key="7">
    <source>
        <dbReference type="ARBA" id="ARBA00022847"/>
    </source>
</evidence>
<feature type="transmembrane region" description="Helical" evidence="12">
    <location>
        <begin position="146"/>
        <end position="164"/>
    </location>
</feature>
<dbReference type="GO" id="GO:0015293">
    <property type="term" value="F:symporter activity"/>
    <property type="evidence" value="ECO:0007669"/>
    <property type="project" value="UniProtKB-UniRule"/>
</dbReference>
<keyword evidence="7 12" id="KW-0769">Symport</keyword>
<keyword evidence="11 12" id="KW-0472">Membrane</keyword>
<protein>
    <recommendedName>
        <fullName evidence="12">Probable potassium transport system protein Kup</fullName>
    </recommendedName>
</protein>
<comment type="function">
    <text evidence="12">Transport of potassium into the cell. Likely operates as a K(+):H(+) symporter.</text>
</comment>
<feature type="transmembrane region" description="Helical" evidence="12">
    <location>
        <begin position="292"/>
        <end position="316"/>
    </location>
</feature>
<comment type="catalytic activity">
    <reaction evidence="12">
        <text>K(+)(in) + H(+)(in) = K(+)(out) + H(+)(out)</text>
        <dbReference type="Rhea" id="RHEA:28490"/>
        <dbReference type="ChEBI" id="CHEBI:15378"/>
        <dbReference type="ChEBI" id="CHEBI:29103"/>
    </reaction>
</comment>
<keyword evidence="16" id="KW-1185">Reference proteome</keyword>
<dbReference type="Pfam" id="PF22776">
    <property type="entry name" value="K_trans_C"/>
    <property type="match status" value="1"/>
</dbReference>
<keyword evidence="8 12" id="KW-0630">Potassium</keyword>
<feature type="transmembrane region" description="Helical" evidence="12">
    <location>
        <begin position="106"/>
        <end position="126"/>
    </location>
</feature>
<accession>A0A0N0XK30</accession>
<proteinExistence type="inferred from homology"/>
<evidence type="ECO:0000256" key="2">
    <source>
        <dbReference type="ARBA" id="ARBA00007019"/>
    </source>
</evidence>
<feature type="domain" description="K+ potassium transporter C-terminal" evidence="14">
    <location>
        <begin position="483"/>
        <end position="632"/>
    </location>
</feature>
<feature type="transmembrane region" description="Helical" evidence="12">
    <location>
        <begin position="176"/>
        <end position="196"/>
    </location>
</feature>
<evidence type="ECO:0000256" key="3">
    <source>
        <dbReference type="ARBA" id="ARBA00022448"/>
    </source>
</evidence>
<dbReference type="InterPro" id="IPR053951">
    <property type="entry name" value="K_trans_N"/>
</dbReference>
<dbReference type="EMBL" id="LAQT01000003">
    <property type="protein sequence ID" value="KPC54101.1"/>
    <property type="molecule type" value="Genomic_DNA"/>
</dbReference>
<keyword evidence="3 12" id="KW-0813">Transport</keyword>
<evidence type="ECO:0000256" key="4">
    <source>
        <dbReference type="ARBA" id="ARBA00022475"/>
    </source>
</evidence>
<keyword evidence="5 12" id="KW-0633">Potassium transport</keyword>
<comment type="caution">
    <text evidence="15">The sequence shown here is derived from an EMBL/GenBank/DDBJ whole genome shotgun (WGS) entry which is preliminary data.</text>
</comment>
<dbReference type="STRING" id="857265.WG78_05610"/>
<reference evidence="15 16" key="1">
    <citation type="submission" date="2015-07" db="EMBL/GenBank/DDBJ databases">
        <title>Draft genome sequence of the Amantichitinum ursilacus IGB-41, a new chitin-degrading bacterium.</title>
        <authorList>
            <person name="Kirstahler P."/>
            <person name="Guenther M."/>
            <person name="Grumaz C."/>
            <person name="Rupp S."/>
            <person name="Zibek S."/>
            <person name="Sohn K."/>
        </authorList>
    </citation>
    <scope>NUCLEOTIDE SEQUENCE [LARGE SCALE GENOMIC DNA]</scope>
    <source>
        <strain evidence="15 16">IGB-41</strain>
    </source>
</reference>